<dbReference type="AlphaFoldDB" id="A0A8X8ZJW0"/>
<reference evidence="1" key="1">
    <citation type="submission" date="2018-01" db="EMBL/GenBank/DDBJ databases">
        <authorList>
            <person name="Mao J.F."/>
        </authorList>
    </citation>
    <scope>NUCLEOTIDE SEQUENCE</scope>
    <source>
        <strain evidence="1">Huo1</strain>
        <tissue evidence="1">Leaf</tissue>
    </source>
</reference>
<reference evidence="1" key="2">
    <citation type="submission" date="2020-08" db="EMBL/GenBank/DDBJ databases">
        <title>Plant Genome Project.</title>
        <authorList>
            <person name="Zhang R.-G."/>
        </authorList>
    </citation>
    <scope>NUCLEOTIDE SEQUENCE</scope>
    <source>
        <strain evidence="1">Huo1</strain>
        <tissue evidence="1">Leaf</tissue>
    </source>
</reference>
<sequence length="234" mass="26198">MSLLPTPPFLISPKSTENHRSPKFLTTRFSNTSNVPDLATSINGSEFIRQAQRQSASSHLQKRICITYLSKRALTDLIPRSMPSQGHTTTMMNQYTRSWHVLFGMDDVKVEGVKEIVVISNNTEEIPDHEIMISQNGDNEEEVNSPAVFPRPRVRRKLFPESLEANDRESSTKPGIYFIDLTSDGQLRTRVEKGRDLPKPPLLAKDGAGVSTFSPLPSSCASNSPFGWNLDVRK</sequence>
<evidence type="ECO:0000313" key="1">
    <source>
        <dbReference type="EMBL" id="KAG6407411.1"/>
    </source>
</evidence>
<comment type="caution">
    <text evidence="1">The sequence shown here is derived from an EMBL/GenBank/DDBJ whole genome shotgun (WGS) entry which is preliminary data.</text>
</comment>
<name>A0A8X8ZJW0_SALSN</name>
<accession>A0A8X8ZJW0</accession>
<dbReference type="EMBL" id="PNBA02000011">
    <property type="protein sequence ID" value="KAG6407411.1"/>
    <property type="molecule type" value="Genomic_DNA"/>
</dbReference>
<gene>
    <name evidence="1" type="ORF">SASPL_130402</name>
</gene>
<protein>
    <submittedName>
        <fullName evidence="1">Uncharacterized protein</fullName>
    </submittedName>
</protein>
<keyword evidence="2" id="KW-1185">Reference proteome</keyword>
<dbReference type="Proteomes" id="UP000298416">
    <property type="component" value="Unassembled WGS sequence"/>
</dbReference>
<organism evidence="1">
    <name type="scientific">Salvia splendens</name>
    <name type="common">Scarlet sage</name>
    <dbReference type="NCBI Taxonomy" id="180675"/>
    <lineage>
        <taxon>Eukaryota</taxon>
        <taxon>Viridiplantae</taxon>
        <taxon>Streptophyta</taxon>
        <taxon>Embryophyta</taxon>
        <taxon>Tracheophyta</taxon>
        <taxon>Spermatophyta</taxon>
        <taxon>Magnoliopsida</taxon>
        <taxon>eudicotyledons</taxon>
        <taxon>Gunneridae</taxon>
        <taxon>Pentapetalae</taxon>
        <taxon>asterids</taxon>
        <taxon>lamiids</taxon>
        <taxon>Lamiales</taxon>
        <taxon>Lamiaceae</taxon>
        <taxon>Nepetoideae</taxon>
        <taxon>Mentheae</taxon>
        <taxon>Salviinae</taxon>
        <taxon>Salvia</taxon>
        <taxon>Salvia subgen. Calosphace</taxon>
        <taxon>core Calosphace</taxon>
    </lineage>
</organism>
<evidence type="ECO:0000313" key="2">
    <source>
        <dbReference type="Proteomes" id="UP000298416"/>
    </source>
</evidence>
<proteinExistence type="predicted"/>